<dbReference type="AlphaFoldDB" id="A0A9P8C269"/>
<feature type="domain" description="DUF7223" evidence="3">
    <location>
        <begin position="257"/>
        <end position="512"/>
    </location>
</feature>
<proteinExistence type="predicted"/>
<dbReference type="EMBL" id="MU251620">
    <property type="protein sequence ID" value="KAG9231163.1"/>
    <property type="molecule type" value="Genomic_DNA"/>
</dbReference>
<evidence type="ECO:0000313" key="5">
    <source>
        <dbReference type="Proteomes" id="UP000824998"/>
    </source>
</evidence>
<comment type="caution">
    <text evidence="4">The sequence shown here is derived from an EMBL/GenBank/DDBJ whole genome shotgun (WGS) entry which is preliminary data.</text>
</comment>
<dbReference type="OrthoDB" id="160645at2759"/>
<keyword evidence="5" id="KW-1185">Reference proteome</keyword>
<dbReference type="Pfam" id="PF23865">
    <property type="entry name" value="DUF7223"/>
    <property type="match status" value="1"/>
</dbReference>
<reference evidence="4" key="1">
    <citation type="journal article" date="2021" name="IMA Fungus">
        <title>Genomic characterization of three marine fungi, including Emericellopsis atlantica sp. nov. with signatures of a generalist lifestyle and marine biomass degradation.</title>
        <authorList>
            <person name="Hagestad O.C."/>
            <person name="Hou L."/>
            <person name="Andersen J.H."/>
            <person name="Hansen E.H."/>
            <person name="Altermark B."/>
            <person name="Li C."/>
            <person name="Kuhnert E."/>
            <person name="Cox R.J."/>
            <person name="Crous P.W."/>
            <person name="Spatafora J.W."/>
            <person name="Lail K."/>
            <person name="Amirebrahimi M."/>
            <person name="Lipzen A."/>
            <person name="Pangilinan J."/>
            <person name="Andreopoulos W."/>
            <person name="Hayes R.D."/>
            <person name="Ng V."/>
            <person name="Grigoriev I.V."/>
            <person name="Jackson S.A."/>
            <person name="Sutton T.D.S."/>
            <person name="Dobson A.D.W."/>
            <person name="Rama T."/>
        </authorList>
    </citation>
    <scope>NUCLEOTIDE SEQUENCE</scope>
    <source>
        <strain evidence="4">TRa018bII</strain>
    </source>
</reference>
<gene>
    <name evidence="4" type="ORF">BJ875DRAFT_470349</name>
</gene>
<sequence length="598" mass="66205">MKLSHGALVASWLLPALAAPVEIVPVDVKPTVIYESPNLNLDKSGMTVLKPVVGSGDLFKARPSPGSFKDFKLKKEITLSWKNDEVLANATLRANWNGAPNMKVINMEDFGDALEGVDCTAPYMYLDFKIKDTDLFNSVMKEWGWVNDKTENQIVLFANHKSCGPDATREPYMVKSIQYDLKLLKALLKVEPVKDFEAIVYDGEFEYTTLVDPNDEIPPSFYDAETVWDPAFDSPPITKRDVAISHPVSRIDVSKTLNLNHNFNGNIFSFGDSDANLRLDCVDCRTRGYVTAQGYIKFGFFRIEKAYVEFRASQVQAVMNLKLQAHLEREVKDHKIVLPLTAFIGIPKLAAVRMGVDIGIGWDMNFSATGVMTFGVTATMAQSKYRNCFKGCSDVKSGWNWSLSKNGPEFEGDITARIGLHLLVNPKVAAEIVGFGYEGGVAFLAPKFQGDVSFQGNTQGGICGDPLVTAGIDVDLAYGYEGYVYAGQNYQNTDFQSPIFPPHMSTFFDECYPLKKMDGVPSPRATKLCEQFRTFATEREKIGANQQATLTACEAQDWDAAEKACKGINTRVLSTFSKRFSLPFISLAPTAVCGVFKL</sequence>
<dbReference type="InterPro" id="IPR055647">
    <property type="entry name" value="DUF7223"/>
</dbReference>
<organism evidence="4 5">
    <name type="scientific">Amylocarpus encephaloides</name>
    <dbReference type="NCBI Taxonomy" id="45428"/>
    <lineage>
        <taxon>Eukaryota</taxon>
        <taxon>Fungi</taxon>
        <taxon>Dikarya</taxon>
        <taxon>Ascomycota</taxon>
        <taxon>Pezizomycotina</taxon>
        <taxon>Leotiomycetes</taxon>
        <taxon>Helotiales</taxon>
        <taxon>Helotiales incertae sedis</taxon>
        <taxon>Amylocarpus</taxon>
    </lineage>
</organism>
<accession>A0A9P8C269</accession>
<dbReference type="Pfam" id="PF22974">
    <property type="entry name" value="DUF7029"/>
    <property type="match status" value="1"/>
</dbReference>
<evidence type="ECO:0000259" key="3">
    <source>
        <dbReference type="Pfam" id="PF23865"/>
    </source>
</evidence>
<protein>
    <submittedName>
        <fullName evidence="4">Uncharacterized protein</fullName>
    </submittedName>
</protein>
<feature type="signal peptide" evidence="1">
    <location>
        <begin position="1"/>
        <end position="18"/>
    </location>
</feature>
<dbReference type="InterPro" id="IPR054293">
    <property type="entry name" value="DUF7029"/>
</dbReference>
<evidence type="ECO:0000259" key="2">
    <source>
        <dbReference type="Pfam" id="PF22974"/>
    </source>
</evidence>
<feature type="chain" id="PRO_5040401942" evidence="1">
    <location>
        <begin position="19"/>
        <end position="598"/>
    </location>
</feature>
<dbReference type="Proteomes" id="UP000824998">
    <property type="component" value="Unassembled WGS sequence"/>
</dbReference>
<name>A0A9P8C269_9HELO</name>
<keyword evidence="1" id="KW-0732">Signal</keyword>
<feature type="domain" description="DUF7029" evidence="2">
    <location>
        <begin position="101"/>
        <end position="193"/>
    </location>
</feature>
<evidence type="ECO:0000256" key="1">
    <source>
        <dbReference type="SAM" id="SignalP"/>
    </source>
</evidence>
<evidence type="ECO:0000313" key="4">
    <source>
        <dbReference type="EMBL" id="KAG9231163.1"/>
    </source>
</evidence>